<keyword evidence="2" id="KW-1185">Reference proteome</keyword>
<evidence type="ECO:0000313" key="2">
    <source>
        <dbReference type="Proteomes" id="UP000054630"/>
    </source>
</evidence>
<dbReference type="EMBL" id="JYDL01000023">
    <property type="protein sequence ID" value="KRX23589.1"/>
    <property type="molecule type" value="Genomic_DNA"/>
</dbReference>
<comment type="caution">
    <text evidence="1">The sequence shown here is derived from an EMBL/GenBank/DDBJ whole genome shotgun (WGS) entry which is preliminary data.</text>
</comment>
<organism evidence="1 2">
    <name type="scientific">Trichinella nelsoni</name>
    <dbReference type="NCBI Taxonomy" id="6336"/>
    <lineage>
        <taxon>Eukaryota</taxon>
        <taxon>Metazoa</taxon>
        <taxon>Ecdysozoa</taxon>
        <taxon>Nematoda</taxon>
        <taxon>Enoplea</taxon>
        <taxon>Dorylaimia</taxon>
        <taxon>Trichinellida</taxon>
        <taxon>Trichinellidae</taxon>
        <taxon>Trichinella</taxon>
    </lineage>
</organism>
<dbReference type="Proteomes" id="UP000054630">
    <property type="component" value="Unassembled WGS sequence"/>
</dbReference>
<gene>
    <name evidence="1" type="ORF">T07_10872</name>
</gene>
<accession>A0A0V0SB52</accession>
<evidence type="ECO:0000313" key="1">
    <source>
        <dbReference type="EMBL" id="KRX23589.1"/>
    </source>
</evidence>
<dbReference type="OrthoDB" id="10604017at2759"/>
<name>A0A0V0SB52_9BILA</name>
<sequence length="130" mass="14894">MVKTNTSIFDVFSERAEIFALKKETSATYIRTLEDKNKSDEAYNYYWCHPLGLISSFSGLHFPIFGMMQTTCVKASPNLHSVKSIRLFTYTAQSGALTHLSFFRKNLCTFPSSIVPSNEYSTMELLLEYF</sequence>
<dbReference type="AlphaFoldDB" id="A0A0V0SB52"/>
<reference evidence="1 2" key="1">
    <citation type="submission" date="2015-01" db="EMBL/GenBank/DDBJ databases">
        <title>Evolution of Trichinella species and genotypes.</title>
        <authorList>
            <person name="Korhonen P.K."/>
            <person name="Edoardo P."/>
            <person name="Giuseppe L.R."/>
            <person name="Gasser R.B."/>
        </authorList>
    </citation>
    <scope>NUCLEOTIDE SEQUENCE [LARGE SCALE GENOMIC DNA]</scope>
    <source>
        <strain evidence="1">ISS37</strain>
    </source>
</reference>
<proteinExistence type="predicted"/>
<protein>
    <submittedName>
        <fullName evidence="1">Uncharacterized protein</fullName>
    </submittedName>
</protein>